<feature type="transmembrane region" description="Helical" evidence="1">
    <location>
        <begin position="110"/>
        <end position="132"/>
    </location>
</feature>
<feature type="transmembrane region" description="Helical" evidence="1">
    <location>
        <begin position="296"/>
        <end position="315"/>
    </location>
</feature>
<feature type="transmembrane region" description="Helical" evidence="1">
    <location>
        <begin position="261"/>
        <end position="284"/>
    </location>
</feature>
<keyword evidence="1" id="KW-0812">Transmembrane</keyword>
<gene>
    <name evidence="2" type="ORF">BJ684DRAFT_18393</name>
</gene>
<keyword evidence="3" id="KW-1185">Reference proteome</keyword>
<feature type="transmembrane region" description="Helical" evidence="1">
    <location>
        <begin position="153"/>
        <end position="173"/>
    </location>
</feature>
<organism evidence="2 3">
    <name type="scientific">Piptocephalis cylindrospora</name>
    <dbReference type="NCBI Taxonomy" id="1907219"/>
    <lineage>
        <taxon>Eukaryota</taxon>
        <taxon>Fungi</taxon>
        <taxon>Fungi incertae sedis</taxon>
        <taxon>Zoopagomycota</taxon>
        <taxon>Zoopagomycotina</taxon>
        <taxon>Zoopagomycetes</taxon>
        <taxon>Zoopagales</taxon>
        <taxon>Piptocephalidaceae</taxon>
        <taxon>Piptocephalis</taxon>
    </lineage>
</organism>
<evidence type="ECO:0000256" key="1">
    <source>
        <dbReference type="SAM" id="Phobius"/>
    </source>
</evidence>
<dbReference type="EMBL" id="KZ987744">
    <property type="protein sequence ID" value="RKP15274.1"/>
    <property type="molecule type" value="Genomic_DNA"/>
</dbReference>
<sequence>MDLERDELYIPGAIGQTPCRWMENAKNCRNSVVYVSGYYISMVTASLALLLALGVFIRQSCHQHLGITPLKWPALLQFLLFYSIGTLLHLIHAVLILVNPPTSYAIREFFRIFAIPFVFVGLRPHLSGFVSIAASIDSDTLHYGMRQRTVQRLLHTIAPLGFLGSIVMVLSAWCVDQGWPMANRWLITVGCLIYILPCTLIGWCSYEYGIRFSYIIEAQLSEARAISSHFWNYTRLKAHDPESRLLIEVASALINMKSVHIIALIAAVFSVSHMIILAVAQVHIFRTPIFSEIIFFTYHVGVSLALLSMISYIFFQGFSCNARRRKEKGGVEAAMDDTCGLNGMSELETIVPSSDRPIAPHPPAPWMPHNLRRHSNHYPAMDSPWYHETQPSTASYWNP</sequence>
<protein>
    <submittedName>
        <fullName evidence="2">Uncharacterized protein</fullName>
    </submittedName>
</protein>
<reference evidence="3" key="1">
    <citation type="journal article" date="2018" name="Nat. Microbiol.">
        <title>Leveraging single-cell genomics to expand the fungal tree of life.</title>
        <authorList>
            <person name="Ahrendt S.R."/>
            <person name="Quandt C.A."/>
            <person name="Ciobanu D."/>
            <person name="Clum A."/>
            <person name="Salamov A."/>
            <person name="Andreopoulos B."/>
            <person name="Cheng J.F."/>
            <person name="Woyke T."/>
            <person name="Pelin A."/>
            <person name="Henrissat B."/>
            <person name="Reynolds N.K."/>
            <person name="Benny G.L."/>
            <person name="Smith M.E."/>
            <person name="James T.Y."/>
            <person name="Grigoriev I.V."/>
        </authorList>
    </citation>
    <scope>NUCLEOTIDE SEQUENCE [LARGE SCALE GENOMIC DNA]</scope>
</reference>
<feature type="transmembrane region" description="Helical" evidence="1">
    <location>
        <begin position="78"/>
        <end position="98"/>
    </location>
</feature>
<feature type="transmembrane region" description="Helical" evidence="1">
    <location>
        <begin position="38"/>
        <end position="57"/>
    </location>
</feature>
<dbReference type="AlphaFoldDB" id="A0A4P9Y8X8"/>
<feature type="transmembrane region" description="Helical" evidence="1">
    <location>
        <begin position="185"/>
        <end position="206"/>
    </location>
</feature>
<evidence type="ECO:0000313" key="3">
    <source>
        <dbReference type="Proteomes" id="UP000267251"/>
    </source>
</evidence>
<proteinExistence type="predicted"/>
<accession>A0A4P9Y8X8</accession>
<name>A0A4P9Y8X8_9FUNG</name>
<evidence type="ECO:0000313" key="2">
    <source>
        <dbReference type="EMBL" id="RKP15274.1"/>
    </source>
</evidence>
<dbReference type="Proteomes" id="UP000267251">
    <property type="component" value="Unassembled WGS sequence"/>
</dbReference>
<keyword evidence="1" id="KW-0472">Membrane</keyword>
<keyword evidence="1" id="KW-1133">Transmembrane helix</keyword>